<evidence type="ECO:0000256" key="3">
    <source>
        <dbReference type="ARBA" id="ARBA00012865"/>
    </source>
</evidence>
<dbReference type="RefSeq" id="WP_225697633.1">
    <property type="nucleotide sequence ID" value="NZ_JAIXNE010000002.1"/>
</dbReference>
<dbReference type="Pfam" id="PF13354">
    <property type="entry name" value="Beta-lactamase2"/>
    <property type="match status" value="1"/>
</dbReference>
<evidence type="ECO:0000256" key="1">
    <source>
        <dbReference type="ARBA" id="ARBA00001526"/>
    </source>
</evidence>
<organism evidence="7 8">
    <name type="scientific">Fulvivirga sedimenti</name>
    <dbReference type="NCBI Taxonomy" id="2879465"/>
    <lineage>
        <taxon>Bacteria</taxon>
        <taxon>Pseudomonadati</taxon>
        <taxon>Bacteroidota</taxon>
        <taxon>Cytophagia</taxon>
        <taxon>Cytophagales</taxon>
        <taxon>Fulvivirgaceae</taxon>
        <taxon>Fulvivirga</taxon>
    </lineage>
</organism>
<dbReference type="GO" id="GO:0008800">
    <property type="term" value="F:beta-lactamase activity"/>
    <property type="evidence" value="ECO:0007669"/>
    <property type="project" value="UniProtKB-EC"/>
</dbReference>
<comment type="similarity">
    <text evidence="2">Belongs to the class-A beta-lactamase family.</text>
</comment>
<protein>
    <recommendedName>
        <fullName evidence="3">beta-lactamase</fullName>
        <ecNumber evidence="3">3.5.2.6</ecNumber>
    </recommendedName>
</protein>
<dbReference type="EMBL" id="JAIXNE010000004">
    <property type="protein sequence ID" value="MCA6076823.1"/>
    <property type="molecule type" value="Genomic_DNA"/>
</dbReference>
<dbReference type="EC" id="3.5.2.6" evidence="3"/>
<dbReference type="EMBL" id="JAIXNE010000002">
    <property type="protein sequence ID" value="MCA6074518.1"/>
    <property type="molecule type" value="Genomic_DNA"/>
</dbReference>
<evidence type="ECO:0000259" key="4">
    <source>
        <dbReference type="Pfam" id="PF13354"/>
    </source>
</evidence>
<name>A0A9X1HTR2_9BACT</name>
<dbReference type="Gene3D" id="3.40.710.10">
    <property type="entry name" value="DD-peptidase/beta-lactamase superfamily"/>
    <property type="match status" value="1"/>
</dbReference>
<evidence type="ECO:0000256" key="2">
    <source>
        <dbReference type="ARBA" id="ARBA00009009"/>
    </source>
</evidence>
<keyword evidence="7" id="KW-0378">Hydrolase</keyword>
<evidence type="ECO:0000313" key="8">
    <source>
        <dbReference type="Proteomes" id="UP001139409"/>
    </source>
</evidence>
<dbReference type="PROSITE" id="PS51257">
    <property type="entry name" value="PROKAR_LIPOPROTEIN"/>
    <property type="match status" value="1"/>
</dbReference>
<dbReference type="AlphaFoldDB" id="A0A9X1HTR2"/>
<accession>A0A9X1HTR2</accession>
<dbReference type="InterPro" id="IPR000871">
    <property type="entry name" value="Beta-lactam_class-A"/>
</dbReference>
<comment type="catalytic activity">
    <reaction evidence="1">
        <text>a beta-lactam + H2O = a substituted beta-amino acid</text>
        <dbReference type="Rhea" id="RHEA:20401"/>
        <dbReference type="ChEBI" id="CHEBI:15377"/>
        <dbReference type="ChEBI" id="CHEBI:35627"/>
        <dbReference type="ChEBI" id="CHEBI:140347"/>
        <dbReference type="EC" id="3.5.2.6"/>
    </reaction>
</comment>
<dbReference type="GO" id="GO:0046677">
    <property type="term" value="P:response to antibiotic"/>
    <property type="evidence" value="ECO:0007669"/>
    <property type="project" value="InterPro"/>
</dbReference>
<proteinExistence type="inferred from homology"/>
<feature type="domain" description="Beta-lactamase class A catalytic" evidence="4">
    <location>
        <begin position="44"/>
        <end position="267"/>
    </location>
</feature>
<reference evidence="7" key="1">
    <citation type="submission" date="2021-09" db="EMBL/GenBank/DDBJ databases">
        <title>Fulvivirga sp. isolated from coastal sediment.</title>
        <authorList>
            <person name="Yu H."/>
        </authorList>
    </citation>
    <scope>NUCLEOTIDE SEQUENCE</scope>
    <source>
        <strain evidence="7">1062</strain>
    </source>
</reference>
<dbReference type="InterPro" id="IPR045155">
    <property type="entry name" value="Beta-lactam_cat"/>
</dbReference>
<evidence type="ECO:0000313" key="6">
    <source>
        <dbReference type="EMBL" id="MCA6075695.1"/>
    </source>
</evidence>
<evidence type="ECO:0000313" key="5">
    <source>
        <dbReference type="EMBL" id="MCA6074518.1"/>
    </source>
</evidence>
<keyword evidence="8" id="KW-1185">Reference proteome</keyword>
<dbReference type="PANTHER" id="PTHR35333:SF3">
    <property type="entry name" value="BETA-LACTAMASE-TYPE TRANSPEPTIDASE FOLD CONTAINING PROTEIN"/>
    <property type="match status" value="1"/>
</dbReference>
<sequence>MKFNVIVLLALFAILTGCEKETKMEILQKSIDQRLDGVVGNFAVAYLDLNSGDTLLMNSRRIFHAASTMKTPVLIEVYKQASEGKFNLTDSIEIKTTFISLADGSEYTLPASSDSEKSLYEMVGKKKTIASLTYDMVIKSSNLATNLIVELVGADNATNSMRELGAHDIQVLRGVEDLKAYEEGMNNITTAYDLMLIFSELARGNLVSEGASAEMVDILMDQQFNHIIPAKLPANVKVAHKTGAITGVQHDSGIVFLPDGGSYVLILLSSDHGDREAAEEALADISKIIYDFKVSR</sequence>
<dbReference type="PANTHER" id="PTHR35333">
    <property type="entry name" value="BETA-LACTAMASE"/>
    <property type="match status" value="1"/>
</dbReference>
<comment type="caution">
    <text evidence="7">The sequence shown here is derived from an EMBL/GenBank/DDBJ whole genome shotgun (WGS) entry which is preliminary data.</text>
</comment>
<dbReference type="InterPro" id="IPR012338">
    <property type="entry name" value="Beta-lactam/transpept-like"/>
</dbReference>
<dbReference type="Proteomes" id="UP001139409">
    <property type="component" value="Unassembled WGS sequence"/>
</dbReference>
<evidence type="ECO:0000313" key="7">
    <source>
        <dbReference type="EMBL" id="MCA6076823.1"/>
    </source>
</evidence>
<dbReference type="EMBL" id="JAIXNE010000003">
    <property type="protein sequence ID" value="MCA6075695.1"/>
    <property type="molecule type" value="Genomic_DNA"/>
</dbReference>
<dbReference type="GO" id="GO:0030655">
    <property type="term" value="P:beta-lactam antibiotic catabolic process"/>
    <property type="evidence" value="ECO:0007669"/>
    <property type="project" value="InterPro"/>
</dbReference>
<gene>
    <name evidence="5" type="ORF">LDX50_06540</name>
    <name evidence="6" type="ORF">LDX50_12510</name>
    <name evidence="7" type="ORF">LDX50_18230</name>
</gene>
<dbReference type="SUPFAM" id="SSF56601">
    <property type="entry name" value="beta-lactamase/transpeptidase-like"/>
    <property type="match status" value="1"/>
</dbReference>